<dbReference type="GO" id="GO:0016682">
    <property type="term" value="F:oxidoreductase activity, acting on diphenols and related substances as donors, oxygen as acceptor"/>
    <property type="evidence" value="ECO:0007669"/>
    <property type="project" value="TreeGrafter"/>
</dbReference>
<sequence>MSVLQLLWFVLIGVLWSGFLFLEGYDFGVGMQFLTLARDHHEREALYKTIGPTWDGNEVWLVTAGGATFAAFPYWYASLFSGFYLLLLGLLLALIYRGVSFEFREHMPTRQGSAIWERLIAIASFFAPFFLGIILTAMVSGTPMDAKGNVSAGFFDYFTLFTLVGGIAVALMSYVHGLNYTRIRIDGPMRERAAGQLKVLYPLLLAGEALFAVLLFFYTNFIQTKPVAVLLILVVIVATTVLGWFMTVKKGKEVLPFIASGLTLVEVAILLFVGLFPRVMVANNPLHSLTIESASSSPYTLQVMTIISLTVLPIVLGYQIWSFWVFRKRIIAKKVVE</sequence>
<dbReference type="PIRSF" id="PIRSF000267">
    <property type="entry name" value="Cyt_oxidse_sub2"/>
    <property type="match status" value="1"/>
</dbReference>
<proteinExistence type="inferred from homology"/>
<keyword evidence="8" id="KW-0249">Electron transport</keyword>
<comment type="subcellular location">
    <subcellularLocation>
        <location evidence="1">Cell membrane</location>
        <topology evidence="1">Multi-pass membrane protein</topology>
    </subcellularLocation>
</comment>
<dbReference type="GO" id="GO:0009055">
    <property type="term" value="F:electron transfer activity"/>
    <property type="evidence" value="ECO:0007669"/>
    <property type="project" value="TreeGrafter"/>
</dbReference>
<dbReference type="EMBL" id="QEKT01000002">
    <property type="protein sequence ID" value="PVY85350.1"/>
    <property type="molecule type" value="Genomic_DNA"/>
</dbReference>
<evidence type="ECO:0000256" key="12">
    <source>
        <dbReference type="SAM" id="Phobius"/>
    </source>
</evidence>
<evidence type="ECO:0000256" key="2">
    <source>
        <dbReference type="ARBA" id="ARBA00007543"/>
    </source>
</evidence>
<feature type="transmembrane region" description="Helical" evidence="12">
    <location>
        <begin position="82"/>
        <end position="99"/>
    </location>
</feature>
<reference evidence="13 14" key="1">
    <citation type="submission" date="2018-04" db="EMBL/GenBank/DDBJ databases">
        <title>Genomic Encyclopedia of Type Strains, Phase IV (KMG-IV): sequencing the most valuable type-strain genomes for metagenomic binning, comparative biology and taxonomic classification.</title>
        <authorList>
            <person name="Goeker M."/>
        </authorList>
    </citation>
    <scope>NUCLEOTIDE SEQUENCE [LARGE SCALE GENOMIC DNA]</scope>
    <source>
        <strain evidence="13 14">DSM 28795</strain>
    </source>
</reference>
<evidence type="ECO:0000256" key="1">
    <source>
        <dbReference type="ARBA" id="ARBA00004651"/>
    </source>
</evidence>
<evidence type="ECO:0000256" key="3">
    <source>
        <dbReference type="ARBA" id="ARBA00022448"/>
    </source>
</evidence>
<evidence type="ECO:0000313" key="13">
    <source>
        <dbReference type="EMBL" id="PVY85350.1"/>
    </source>
</evidence>
<comment type="caution">
    <text evidence="13">The sequence shown here is derived from an EMBL/GenBank/DDBJ whole genome shotgun (WGS) entry which is preliminary data.</text>
</comment>
<organism evidence="13 14">
    <name type="scientific">Convivina intestini</name>
    <dbReference type="NCBI Taxonomy" id="1505726"/>
    <lineage>
        <taxon>Bacteria</taxon>
        <taxon>Bacillati</taxon>
        <taxon>Bacillota</taxon>
        <taxon>Bacilli</taxon>
        <taxon>Lactobacillales</taxon>
        <taxon>Lactobacillaceae</taxon>
        <taxon>Convivina</taxon>
    </lineage>
</organism>
<gene>
    <name evidence="13" type="ORF">C7384_102170</name>
</gene>
<dbReference type="GO" id="GO:0019646">
    <property type="term" value="P:aerobic electron transport chain"/>
    <property type="evidence" value="ECO:0007669"/>
    <property type="project" value="TreeGrafter"/>
</dbReference>
<name>A0A2U1DCG0_9LACO</name>
<feature type="transmembrane region" description="Helical" evidence="12">
    <location>
        <begin position="6"/>
        <end position="25"/>
    </location>
</feature>
<dbReference type="RefSeq" id="WP_089938111.1">
    <property type="nucleotide sequence ID" value="NZ_CAKOEX010000002.1"/>
</dbReference>
<keyword evidence="7" id="KW-0479">Metal-binding</keyword>
<dbReference type="InterPro" id="IPR003317">
    <property type="entry name" value="Cyt-d_oxidase_su2"/>
</dbReference>
<protein>
    <submittedName>
        <fullName evidence="13">Cytochrome bd-I ubiquinol oxidase subunit 2 apoprotein</fullName>
    </submittedName>
</protein>
<evidence type="ECO:0000256" key="5">
    <source>
        <dbReference type="ARBA" id="ARBA00022617"/>
    </source>
</evidence>
<comment type="similarity">
    <text evidence="2">Belongs to the cytochrome ubiquinol oxidase subunit 2 family.</text>
</comment>
<dbReference type="Pfam" id="PF02322">
    <property type="entry name" value="Cyt_bd_oxida_II"/>
    <property type="match status" value="1"/>
</dbReference>
<evidence type="ECO:0000313" key="14">
    <source>
        <dbReference type="Proteomes" id="UP000245433"/>
    </source>
</evidence>
<feature type="transmembrane region" description="Helical" evidence="12">
    <location>
        <begin position="158"/>
        <end position="178"/>
    </location>
</feature>
<dbReference type="OrthoDB" id="9776710at2"/>
<keyword evidence="14" id="KW-1185">Reference proteome</keyword>
<keyword evidence="11 12" id="KW-0472">Membrane</keyword>
<dbReference type="GO" id="GO:0005886">
    <property type="term" value="C:plasma membrane"/>
    <property type="evidence" value="ECO:0007669"/>
    <property type="project" value="UniProtKB-SubCell"/>
</dbReference>
<dbReference type="Proteomes" id="UP000245433">
    <property type="component" value="Unassembled WGS sequence"/>
</dbReference>
<keyword evidence="9 12" id="KW-1133">Transmembrane helix</keyword>
<feature type="transmembrane region" description="Helical" evidence="12">
    <location>
        <begin position="257"/>
        <end position="279"/>
    </location>
</feature>
<feature type="transmembrane region" description="Helical" evidence="12">
    <location>
        <begin position="227"/>
        <end position="245"/>
    </location>
</feature>
<keyword evidence="10" id="KW-0408">Iron</keyword>
<evidence type="ECO:0000256" key="6">
    <source>
        <dbReference type="ARBA" id="ARBA00022692"/>
    </source>
</evidence>
<accession>A0A2U1DCG0</accession>
<dbReference type="NCBIfam" id="TIGR00203">
    <property type="entry name" value="cydB"/>
    <property type="match status" value="1"/>
</dbReference>
<keyword evidence="6 12" id="KW-0812">Transmembrane</keyword>
<dbReference type="PANTHER" id="PTHR43141:SF5">
    <property type="entry name" value="CYTOCHROME BD-I UBIQUINOL OXIDASE SUBUNIT 2"/>
    <property type="match status" value="1"/>
</dbReference>
<dbReference type="GO" id="GO:0046872">
    <property type="term" value="F:metal ion binding"/>
    <property type="evidence" value="ECO:0007669"/>
    <property type="project" value="UniProtKB-KW"/>
</dbReference>
<evidence type="ECO:0000256" key="9">
    <source>
        <dbReference type="ARBA" id="ARBA00022989"/>
    </source>
</evidence>
<feature type="transmembrane region" description="Helical" evidence="12">
    <location>
        <begin position="119"/>
        <end position="138"/>
    </location>
</feature>
<evidence type="ECO:0000256" key="4">
    <source>
        <dbReference type="ARBA" id="ARBA00022475"/>
    </source>
</evidence>
<evidence type="ECO:0000256" key="7">
    <source>
        <dbReference type="ARBA" id="ARBA00022723"/>
    </source>
</evidence>
<feature type="transmembrane region" description="Helical" evidence="12">
    <location>
        <begin position="299"/>
        <end position="324"/>
    </location>
</feature>
<keyword evidence="5" id="KW-0349">Heme</keyword>
<feature type="transmembrane region" description="Helical" evidence="12">
    <location>
        <begin position="199"/>
        <end position="221"/>
    </location>
</feature>
<evidence type="ECO:0000256" key="11">
    <source>
        <dbReference type="ARBA" id="ARBA00023136"/>
    </source>
</evidence>
<evidence type="ECO:0000256" key="10">
    <source>
        <dbReference type="ARBA" id="ARBA00023004"/>
    </source>
</evidence>
<evidence type="ECO:0000256" key="8">
    <source>
        <dbReference type="ARBA" id="ARBA00022982"/>
    </source>
</evidence>
<keyword evidence="3" id="KW-0813">Transport</keyword>
<dbReference type="GO" id="GO:0070069">
    <property type="term" value="C:cytochrome complex"/>
    <property type="evidence" value="ECO:0007669"/>
    <property type="project" value="TreeGrafter"/>
</dbReference>
<dbReference type="PANTHER" id="PTHR43141">
    <property type="entry name" value="CYTOCHROME BD2 SUBUNIT II"/>
    <property type="match status" value="1"/>
</dbReference>
<dbReference type="AlphaFoldDB" id="A0A2U1DCG0"/>
<keyword evidence="4" id="KW-1003">Cell membrane</keyword>